<evidence type="ECO:0000313" key="1">
    <source>
        <dbReference type="EMBL" id="AHB47978.1"/>
    </source>
</evidence>
<keyword evidence="2" id="KW-1185">Reference proteome</keyword>
<dbReference type="KEGG" id="hni:W911_05545"/>
<dbReference type="PATRIC" id="fig|1029756.8.peg.1166"/>
<organism evidence="1 2">
    <name type="scientific">Hyphomicrobium nitrativorans NL23</name>
    <dbReference type="NCBI Taxonomy" id="1029756"/>
    <lineage>
        <taxon>Bacteria</taxon>
        <taxon>Pseudomonadati</taxon>
        <taxon>Pseudomonadota</taxon>
        <taxon>Alphaproteobacteria</taxon>
        <taxon>Hyphomicrobiales</taxon>
        <taxon>Hyphomicrobiaceae</taxon>
        <taxon>Hyphomicrobium</taxon>
    </lineage>
</organism>
<dbReference type="Proteomes" id="UP000018542">
    <property type="component" value="Chromosome"/>
</dbReference>
<gene>
    <name evidence="1" type="ORF">W911_05545</name>
</gene>
<dbReference type="AlphaFoldDB" id="V5SBS0"/>
<dbReference type="EMBL" id="CP006912">
    <property type="protein sequence ID" value="AHB47978.1"/>
    <property type="molecule type" value="Genomic_DNA"/>
</dbReference>
<protein>
    <recommendedName>
        <fullName evidence="3">Lipoprotein</fullName>
    </recommendedName>
</protein>
<accession>V5SBS0</accession>
<dbReference type="STRING" id="1029756.W911_05545"/>
<evidence type="ECO:0000313" key="2">
    <source>
        <dbReference type="Proteomes" id="UP000018542"/>
    </source>
</evidence>
<dbReference type="HOGENOM" id="CLU_1188667_0_0_5"/>
<reference evidence="1 2" key="1">
    <citation type="journal article" date="2014" name="Genome Announc.">
        <title>Complete Genome Sequence of Hyphomicrobium nitrativorans Strain NL23, a Denitrifying Bacterium Isolated from Biofilm of a Methanol-Fed Denitrification System Treating Seawater at the Montreal Biodome.</title>
        <authorList>
            <person name="Martineau C."/>
            <person name="Villeneuve C."/>
            <person name="Mauffrey F."/>
            <person name="Villemur R."/>
        </authorList>
    </citation>
    <scope>NUCLEOTIDE SEQUENCE [LARGE SCALE GENOMIC DNA]</scope>
    <source>
        <strain evidence="1">NL23</strain>
    </source>
</reference>
<name>V5SBS0_9HYPH</name>
<evidence type="ECO:0008006" key="3">
    <source>
        <dbReference type="Google" id="ProtNLM"/>
    </source>
</evidence>
<sequence length="218" mass="22365">MAQSVMTGCGRAAGGVVAFAAALALAGCGMSSVTSGLGSSILGGGSASAEPTGVTEQDLIAAAKAGGNAELTLAGNDTQPGCPRFVTWPRDSHLTIYEPGRVGDGLAIMHRGEITKTARECHINGTQVTVRYGFSGRILLGPRGQSGPISLPINVFVADAKRERIATDQLRVDASVAVENPIGYFSAVRTVTFDVPPGARAGEFEVYVGFDRNTPNAG</sequence>
<dbReference type="OrthoDB" id="7678486at2"/>
<dbReference type="RefSeq" id="WP_023786510.1">
    <property type="nucleotide sequence ID" value="NC_022997.1"/>
</dbReference>
<proteinExistence type="predicted"/>